<dbReference type="SUPFAM" id="SSF47413">
    <property type="entry name" value="lambda repressor-like DNA-binding domains"/>
    <property type="match status" value="1"/>
</dbReference>
<dbReference type="Pfam" id="PF01381">
    <property type="entry name" value="HTH_3"/>
    <property type="match status" value="1"/>
</dbReference>
<sequence length="121" mass="13921">MINDQQIGKLIRKIRKEKGYTTKQLAEKLNISQPKLSRIETGAQPIPLTLLYQFCVALQISLADFCFLLEDNNNINEIMSVRENSSIYDDLSNSSLTKLLTSLSLEERKAIIQFIQVFKKR</sequence>
<proteinExistence type="predicted"/>
<dbReference type="InterPro" id="IPR001387">
    <property type="entry name" value="Cro/C1-type_HTH"/>
</dbReference>
<dbReference type="InterPro" id="IPR010982">
    <property type="entry name" value="Lambda_DNA-bd_dom_sf"/>
</dbReference>
<gene>
    <name evidence="3" type="ORF">BT1A1_1756</name>
</gene>
<dbReference type="RefSeq" id="WP_051989071.1">
    <property type="nucleotide sequence ID" value="NZ_CCRF01000050.1"/>
</dbReference>
<dbReference type="GO" id="GO:0005829">
    <property type="term" value="C:cytosol"/>
    <property type="evidence" value="ECO:0007669"/>
    <property type="project" value="TreeGrafter"/>
</dbReference>
<dbReference type="AlphaFoldDB" id="A0A090IYS6"/>
<dbReference type="GO" id="GO:0003677">
    <property type="term" value="F:DNA binding"/>
    <property type="evidence" value="ECO:0007669"/>
    <property type="project" value="UniProtKB-KW"/>
</dbReference>
<dbReference type="InterPro" id="IPR050807">
    <property type="entry name" value="TransReg_Diox_bact_type"/>
</dbReference>
<dbReference type="CDD" id="cd00093">
    <property type="entry name" value="HTH_XRE"/>
    <property type="match status" value="1"/>
</dbReference>
<keyword evidence="1" id="KW-0238">DNA-binding</keyword>
<dbReference type="Gene3D" id="1.10.260.40">
    <property type="entry name" value="lambda repressor-like DNA-binding domains"/>
    <property type="match status" value="1"/>
</dbReference>
<dbReference type="SMART" id="SM00530">
    <property type="entry name" value="HTH_XRE"/>
    <property type="match status" value="1"/>
</dbReference>
<dbReference type="PANTHER" id="PTHR46797">
    <property type="entry name" value="HTH-TYPE TRANSCRIPTIONAL REGULATOR"/>
    <property type="match status" value="1"/>
</dbReference>
<evidence type="ECO:0000313" key="3">
    <source>
        <dbReference type="EMBL" id="CEE01583.1"/>
    </source>
</evidence>
<evidence type="ECO:0000256" key="1">
    <source>
        <dbReference type="ARBA" id="ARBA00023125"/>
    </source>
</evidence>
<dbReference type="PROSITE" id="PS50943">
    <property type="entry name" value="HTH_CROC1"/>
    <property type="match status" value="1"/>
</dbReference>
<protein>
    <recommendedName>
        <fullName evidence="2">HTH cro/C1-type domain-containing protein</fullName>
    </recommendedName>
</protein>
<name>A0A090IYS6_9BACI</name>
<reference evidence="3 4" key="1">
    <citation type="submission" date="2014-07" db="EMBL/GenBank/DDBJ databases">
        <authorList>
            <person name="Wibberg Daniel"/>
        </authorList>
    </citation>
    <scope>NUCLEOTIDE SEQUENCE [LARGE SCALE GENOMIC DNA]</scope>
</reference>
<dbReference type="GO" id="GO:0003700">
    <property type="term" value="F:DNA-binding transcription factor activity"/>
    <property type="evidence" value="ECO:0007669"/>
    <property type="project" value="TreeGrafter"/>
</dbReference>
<dbReference type="EMBL" id="CCRF01000050">
    <property type="protein sequence ID" value="CEE01583.1"/>
    <property type="molecule type" value="Genomic_DNA"/>
</dbReference>
<accession>A0A090IYS6</accession>
<organism evidence="3 4">
    <name type="scientific">Caldibacillus thermoamylovorans</name>
    <dbReference type="NCBI Taxonomy" id="35841"/>
    <lineage>
        <taxon>Bacteria</taxon>
        <taxon>Bacillati</taxon>
        <taxon>Bacillota</taxon>
        <taxon>Bacilli</taxon>
        <taxon>Bacillales</taxon>
        <taxon>Bacillaceae</taxon>
        <taxon>Caldibacillus</taxon>
    </lineage>
</organism>
<dbReference type="PANTHER" id="PTHR46797:SF1">
    <property type="entry name" value="METHYLPHOSPHONATE SYNTHASE"/>
    <property type="match status" value="1"/>
</dbReference>
<evidence type="ECO:0000313" key="4">
    <source>
        <dbReference type="Proteomes" id="UP000040576"/>
    </source>
</evidence>
<feature type="domain" description="HTH cro/C1-type" evidence="2">
    <location>
        <begin position="11"/>
        <end position="65"/>
    </location>
</feature>
<dbReference type="Proteomes" id="UP000040576">
    <property type="component" value="Unassembled WGS sequence"/>
</dbReference>
<evidence type="ECO:0000259" key="2">
    <source>
        <dbReference type="PROSITE" id="PS50943"/>
    </source>
</evidence>
<keyword evidence="4" id="KW-1185">Reference proteome</keyword>